<protein>
    <submittedName>
        <fullName evidence="1">Uncharacterized protein</fullName>
    </submittedName>
</protein>
<gene>
    <name evidence="1" type="ORF">HHI36_014994</name>
</gene>
<dbReference type="EMBL" id="JABFTP020000062">
    <property type="protein sequence ID" value="KAL3273560.1"/>
    <property type="molecule type" value="Genomic_DNA"/>
</dbReference>
<proteinExistence type="predicted"/>
<dbReference type="Proteomes" id="UP001516400">
    <property type="component" value="Unassembled WGS sequence"/>
</dbReference>
<sequence>MQKYTKTKLRGSSQTRWSAEHQAVTALLNNLPEIPEEIEESSSAAESQYEAGHLLHAKIAFKFILNLSIWNTILREINRVNVKTQKEDIVISCSLVRLQGLVESIKGMTEKSM</sequence>
<name>A0ABD2N599_9CUCU</name>
<keyword evidence="2" id="KW-1185">Reference proteome</keyword>
<accession>A0ABD2N599</accession>
<comment type="caution">
    <text evidence="1">The sequence shown here is derived from an EMBL/GenBank/DDBJ whole genome shotgun (WGS) entry which is preliminary data.</text>
</comment>
<organism evidence="1 2">
    <name type="scientific">Cryptolaemus montrouzieri</name>
    <dbReference type="NCBI Taxonomy" id="559131"/>
    <lineage>
        <taxon>Eukaryota</taxon>
        <taxon>Metazoa</taxon>
        <taxon>Ecdysozoa</taxon>
        <taxon>Arthropoda</taxon>
        <taxon>Hexapoda</taxon>
        <taxon>Insecta</taxon>
        <taxon>Pterygota</taxon>
        <taxon>Neoptera</taxon>
        <taxon>Endopterygota</taxon>
        <taxon>Coleoptera</taxon>
        <taxon>Polyphaga</taxon>
        <taxon>Cucujiformia</taxon>
        <taxon>Coccinelloidea</taxon>
        <taxon>Coccinellidae</taxon>
        <taxon>Scymninae</taxon>
        <taxon>Scymnini</taxon>
        <taxon>Cryptolaemus</taxon>
    </lineage>
</organism>
<dbReference type="AlphaFoldDB" id="A0ABD2N599"/>
<evidence type="ECO:0000313" key="2">
    <source>
        <dbReference type="Proteomes" id="UP001516400"/>
    </source>
</evidence>
<reference evidence="1 2" key="1">
    <citation type="journal article" date="2021" name="BMC Biol.">
        <title>Horizontally acquired antibacterial genes associated with adaptive radiation of ladybird beetles.</title>
        <authorList>
            <person name="Li H.S."/>
            <person name="Tang X.F."/>
            <person name="Huang Y.H."/>
            <person name="Xu Z.Y."/>
            <person name="Chen M.L."/>
            <person name="Du X.Y."/>
            <person name="Qiu B.Y."/>
            <person name="Chen P.T."/>
            <person name="Zhang W."/>
            <person name="Slipinski A."/>
            <person name="Escalona H.E."/>
            <person name="Waterhouse R.M."/>
            <person name="Zwick A."/>
            <person name="Pang H."/>
        </authorList>
    </citation>
    <scope>NUCLEOTIDE SEQUENCE [LARGE SCALE GENOMIC DNA]</scope>
    <source>
        <strain evidence="1">SYSU2018</strain>
    </source>
</reference>
<evidence type="ECO:0000313" key="1">
    <source>
        <dbReference type="EMBL" id="KAL3273560.1"/>
    </source>
</evidence>